<feature type="signal peptide" evidence="1">
    <location>
        <begin position="1"/>
        <end position="19"/>
    </location>
</feature>
<dbReference type="AlphaFoldDB" id="A0A553JNA9"/>
<name>A0A553JNA9_SHEHA</name>
<sequence>MKYTFWGFLAFVFSFNVQANLLVTPTRVELDDKEQLSAVFSLVNKGKSVSRYNIYFENKALLPTGDYVTLDTSPTSLAKFVRYSPRRVSLEPEQGTRVRMAVRLPKATVKGEYRSYIVFHQIPLAPEVADNDAAKQSMTLSLSVQAYMRISIPVILRVGELASEVQIETVMNEATKASVEVTLTREGERSSYGDIEIIEMSGGKEVASVGNYKNAVIYTELAKRTFSIDLTKPMTSGTELLVRYRESESLSEAKTVENRLVM</sequence>
<gene>
    <name evidence="2" type="ORF">FN961_12485</name>
</gene>
<evidence type="ECO:0000313" key="3">
    <source>
        <dbReference type="Proteomes" id="UP000318126"/>
    </source>
</evidence>
<dbReference type="SUPFAM" id="SSF49354">
    <property type="entry name" value="PapD-like"/>
    <property type="match status" value="1"/>
</dbReference>
<evidence type="ECO:0000256" key="1">
    <source>
        <dbReference type="SAM" id="SignalP"/>
    </source>
</evidence>
<dbReference type="EMBL" id="VKGK01000014">
    <property type="protein sequence ID" value="TRY13942.1"/>
    <property type="molecule type" value="Genomic_DNA"/>
</dbReference>
<protein>
    <recommendedName>
        <fullName evidence="4">Molecular chaperone</fullName>
    </recommendedName>
</protein>
<dbReference type="RefSeq" id="WP_144040512.1">
    <property type="nucleotide sequence ID" value="NZ_BMPL01000014.1"/>
</dbReference>
<evidence type="ECO:0008006" key="4">
    <source>
        <dbReference type="Google" id="ProtNLM"/>
    </source>
</evidence>
<dbReference type="Proteomes" id="UP000318126">
    <property type="component" value="Unassembled WGS sequence"/>
</dbReference>
<feature type="chain" id="PRO_5021746628" description="Molecular chaperone" evidence="1">
    <location>
        <begin position="20"/>
        <end position="262"/>
    </location>
</feature>
<evidence type="ECO:0000313" key="2">
    <source>
        <dbReference type="EMBL" id="TRY13942.1"/>
    </source>
</evidence>
<accession>A0A553JNA9</accession>
<dbReference type="OrthoDB" id="6658153at2"/>
<keyword evidence="3" id="KW-1185">Reference proteome</keyword>
<proteinExistence type="predicted"/>
<dbReference type="InterPro" id="IPR008962">
    <property type="entry name" value="PapD-like_sf"/>
</dbReference>
<keyword evidence="1" id="KW-0732">Signal</keyword>
<reference evidence="3" key="1">
    <citation type="submission" date="2019-07" db="EMBL/GenBank/DDBJ databases">
        <title>Shewanella sp. YLB-08 draft genomic sequence.</title>
        <authorList>
            <person name="Yu L."/>
        </authorList>
    </citation>
    <scope>NUCLEOTIDE SEQUENCE [LARGE SCALE GENOMIC DNA]</scope>
    <source>
        <strain evidence="3">JCM 20706</strain>
    </source>
</reference>
<organism evidence="2 3">
    <name type="scientific">Shewanella hanedai</name>
    <name type="common">Alteromonas hanedai</name>
    <dbReference type="NCBI Taxonomy" id="25"/>
    <lineage>
        <taxon>Bacteria</taxon>
        <taxon>Pseudomonadati</taxon>
        <taxon>Pseudomonadota</taxon>
        <taxon>Gammaproteobacteria</taxon>
        <taxon>Alteromonadales</taxon>
        <taxon>Shewanellaceae</taxon>
        <taxon>Shewanella</taxon>
    </lineage>
</organism>
<comment type="caution">
    <text evidence="2">The sequence shown here is derived from an EMBL/GenBank/DDBJ whole genome shotgun (WGS) entry which is preliminary data.</text>
</comment>